<accession>F8B5W3</accession>
<feature type="region of interest" description="Disordered" evidence="1">
    <location>
        <begin position="1"/>
        <end position="32"/>
    </location>
</feature>
<evidence type="ECO:0000313" key="3">
    <source>
        <dbReference type="Proteomes" id="UP000001549"/>
    </source>
</evidence>
<dbReference type="STRING" id="656024.FsymDg_3828"/>
<sequence length="102" mass="11608">MTRSRSRRARAQGRAQTPRAPVIVGSETTEQHPDGDWVVRRVSGAAAWKHYRCPGCEQEIVPATPHVVCWPDDQVADRRHWHTICWTHRGRRNPPGRSRPGG</sequence>
<gene>
    <name evidence="2" type="ordered locus">FsymDg_3828</name>
</gene>
<evidence type="ECO:0000313" key="2">
    <source>
        <dbReference type="EMBL" id="AEH11105.1"/>
    </source>
</evidence>
<dbReference type="EMBL" id="CP002801">
    <property type="protein sequence ID" value="AEH11105.1"/>
    <property type="molecule type" value="Genomic_DNA"/>
</dbReference>
<dbReference type="Proteomes" id="UP000001549">
    <property type="component" value="Chromosome"/>
</dbReference>
<evidence type="ECO:0000256" key="1">
    <source>
        <dbReference type="SAM" id="MobiDB-lite"/>
    </source>
</evidence>
<feature type="compositionally biased region" description="Basic residues" evidence="1">
    <location>
        <begin position="1"/>
        <end position="11"/>
    </location>
</feature>
<organism evidence="2 3">
    <name type="scientific">Candidatus Protofrankia datiscae</name>
    <dbReference type="NCBI Taxonomy" id="2716812"/>
    <lineage>
        <taxon>Bacteria</taxon>
        <taxon>Bacillati</taxon>
        <taxon>Actinomycetota</taxon>
        <taxon>Actinomycetes</taxon>
        <taxon>Frankiales</taxon>
        <taxon>Frankiaceae</taxon>
        <taxon>Protofrankia</taxon>
    </lineage>
</organism>
<dbReference type="KEGG" id="fsy:FsymDg_3828"/>
<dbReference type="AlphaFoldDB" id="F8B5W3"/>
<reference evidence="2 3" key="1">
    <citation type="submission" date="2011-05" db="EMBL/GenBank/DDBJ databases">
        <title>Complete sequence of chromosome of Frankia symbiont of Datisca glomerata.</title>
        <authorList>
            <consortium name="US DOE Joint Genome Institute"/>
            <person name="Lucas S."/>
            <person name="Han J."/>
            <person name="Lapidus A."/>
            <person name="Cheng J.-F."/>
            <person name="Goodwin L."/>
            <person name="Pitluck S."/>
            <person name="Peters L."/>
            <person name="Mikhailova N."/>
            <person name="Chertkov O."/>
            <person name="Teshima H."/>
            <person name="Han C."/>
            <person name="Tapia R."/>
            <person name="Land M."/>
            <person name="Hauser L."/>
            <person name="Kyrpides N."/>
            <person name="Ivanova N."/>
            <person name="Pagani I."/>
            <person name="Berry A."/>
            <person name="Pawlowski K."/>
            <person name="Persson T."/>
            <person name="Vanden Heuvel B."/>
            <person name="Benson D."/>
            <person name="Woyke T."/>
        </authorList>
    </citation>
    <scope>NUCLEOTIDE SEQUENCE [LARGE SCALE GENOMIC DNA]</scope>
    <source>
        <strain evidence="3">4085684</strain>
    </source>
</reference>
<dbReference type="eggNOG" id="ENOG5032YDP">
    <property type="taxonomic scope" value="Bacteria"/>
</dbReference>
<feature type="compositionally biased region" description="Low complexity" evidence="1">
    <location>
        <begin position="12"/>
        <end position="21"/>
    </location>
</feature>
<dbReference type="RefSeq" id="WP_013874984.1">
    <property type="nucleotide sequence ID" value="NC_015656.1"/>
</dbReference>
<evidence type="ECO:0008006" key="4">
    <source>
        <dbReference type="Google" id="ProtNLM"/>
    </source>
</evidence>
<protein>
    <recommendedName>
        <fullName evidence="4">ATP/GTP-binding protein</fullName>
    </recommendedName>
</protein>
<name>F8B5W3_9ACTN</name>
<keyword evidence="3" id="KW-1185">Reference proteome</keyword>
<dbReference type="HOGENOM" id="CLU_133073_0_0_11"/>
<proteinExistence type="predicted"/>